<dbReference type="AlphaFoldDB" id="A0AAX6ES66"/>
<proteinExistence type="predicted"/>
<evidence type="ECO:0000313" key="1">
    <source>
        <dbReference type="EMBL" id="KAJ6806924.1"/>
    </source>
</evidence>
<sequence>MGEVPMRPHRYISYMWLVHKVCNRAMAAVRVFRSDPLTSDGRVNIRMDNAYSSRRRSDHIRRCSRRRSNCLALRGLRCSRSLRSHGR</sequence>
<reference evidence="1" key="1">
    <citation type="journal article" date="2023" name="GigaByte">
        <title>Genome assembly of the bearded iris, Iris pallida Lam.</title>
        <authorList>
            <person name="Bruccoleri R.E."/>
            <person name="Oakeley E.J."/>
            <person name="Faust A.M.E."/>
            <person name="Altorfer M."/>
            <person name="Dessus-Babus S."/>
            <person name="Burckhardt D."/>
            <person name="Oertli M."/>
            <person name="Naumann U."/>
            <person name="Petersen F."/>
            <person name="Wong J."/>
        </authorList>
    </citation>
    <scope>NUCLEOTIDE SEQUENCE</scope>
    <source>
        <strain evidence="1">GSM-AAB239-AS_SAM_17_03QT</strain>
    </source>
</reference>
<keyword evidence="2" id="KW-1185">Reference proteome</keyword>
<organism evidence="1 2">
    <name type="scientific">Iris pallida</name>
    <name type="common">Sweet iris</name>
    <dbReference type="NCBI Taxonomy" id="29817"/>
    <lineage>
        <taxon>Eukaryota</taxon>
        <taxon>Viridiplantae</taxon>
        <taxon>Streptophyta</taxon>
        <taxon>Embryophyta</taxon>
        <taxon>Tracheophyta</taxon>
        <taxon>Spermatophyta</taxon>
        <taxon>Magnoliopsida</taxon>
        <taxon>Liliopsida</taxon>
        <taxon>Asparagales</taxon>
        <taxon>Iridaceae</taxon>
        <taxon>Iridoideae</taxon>
        <taxon>Irideae</taxon>
        <taxon>Iris</taxon>
    </lineage>
</organism>
<accession>A0AAX6ES66</accession>
<dbReference type="Proteomes" id="UP001140949">
    <property type="component" value="Unassembled WGS sequence"/>
</dbReference>
<reference evidence="1" key="2">
    <citation type="submission" date="2023-04" db="EMBL/GenBank/DDBJ databases">
        <authorList>
            <person name="Bruccoleri R.E."/>
            <person name="Oakeley E.J."/>
            <person name="Faust A.-M."/>
            <person name="Dessus-Babus S."/>
            <person name="Altorfer M."/>
            <person name="Burckhardt D."/>
            <person name="Oertli M."/>
            <person name="Naumann U."/>
            <person name="Petersen F."/>
            <person name="Wong J."/>
        </authorList>
    </citation>
    <scope>NUCLEOTIDE SEQUENCE</scope>
    <source>
        <strain evidence="1">GSM-AAB239-AS_SAM_17_03QT</strain>
        <tissue evidence="1">Leaf</tissue>
    </source>
</reference>
<name>A0AAX6ES66_IRIPA</name>
<evidence type="ECO:0000313" key="2">
    <source>
        <dbReference type="Proteomes" id="UP001140949"/>
    </source>
</evidence>
<protein>
    <submittedName>
        <fullName evidence="1">Uncharacterized protein</fullName>
    </submittedName>
</protein>
<dbReference type="EMBL" id="JANAVB010034417">
    <property type="protein sequence ID" value="KAJ6806924.1"/>
    <property type="molecule type" value="Genomic_DNA"/>
</dbReference>
<comment type="caution">
    <text evidence="1">The sequence shown here is derived from an EMBL/GenBank/DDBJ whole genome shotgun (WGS) entry which is preliminary data.</text>
</comment>
<gene>
    <name evidence="1" type="ORF">M6B38_106265</name>
</gene>